<reference evidence="1 2" key="1">
    <citation type="submission" date="2024-02" db="EMBL/GenBank/DDBJ databases">
        <title>A draft genome for the cacao thread blight pathogen Marasmius crinis-equi.</title>
        <authorList>
            <person name="Cohen S.P."/>
            <person name="Baruah I.K."/>
            <person name="Amoako-Attah I."/>
            <person name="Bukari Y."/>
            <person name="Meinhardt L.W."/>
            <person name="Bailey B.A."/>
        </authorList>
    </citation>
    <scope>NUCLEOTIDE SEQUENCE [LARGE SCALE GENOMIC DNA]</scope>
    <source>
        <strain evidence="1 2">GH-76</strain>
    </source>
</reference>
<dbReference type="EMBL" id="JBAHYK010000596">
    <property type="protein sequence ID" value="KAL0572686.1"/>
    <property type="molecule type" value="Genomic_DNA"/>
</dbReference>
<protein>
    <submittedName>
        <fullName evidence="1">Uncharacterized protein</fullName>
    </submittedName>
</protein>
<comment type="caution">
    <text evidence="1">The sequence shown here is derived from an EMBL/GenBank/DDBJ whole genome shotgun (WGS) entry which is preliminary data.</text>
</comment>
<dbReference type="Proteomes" id="UP001465976">
    <property type="component" value="Unassembled WGS sequence"/>
</dbReference>
<keyword evidence="2" id="KW-1185">Reference proteome</keyword>
<gene>
    <name evidence="1" type="ORF">V5O48_009276</name>
</gene>
<organism evidence="1 2">
    <name type="scientific">Marasmius crinis-equi</name>
    <dbReference type="NCBI Taxonomy" id="585013"/>
    <lineage>
        <taxon>Eukaryota</taxon>
        <taxon>Fungi</taxon>
        <taxon>Dikarya</taxon>
        <taxon>Basidiomycota</taxon>
        <taxon>Agaricomycotina</taxon>
        <taxon>Agaricomycetes</taxon>
        <taxon>Agaricomycetidae</taxon>
        <taxon>Agaricales</taxon>
        <taxon>Marasmiineae</taxon>
        <taxon>Marasmiaceae</taxon>
        <taxon>Marasmius</taxon>
    </lineage>
</organism>
<name>A0ABR3FC82_9AGAR</name>
<proteinExistence type="predicted"/>
<evidence type="ECO:0000313" key="2">
    <source>
        <dbReference type="Proteomes" id="UP001465976"/>
    </source>
</evidence>
<accession>A0ABR3FC82</accession>
<evidence type="ECO:0000313" key="1">
    <source>
        <dbReference type="EMBL" id="KAL0572686.1"/>
    </source>
</evidence>
<sequence>MGFTGIILLAKFRPINDQAVEELPEIKDKLVEAQKKLKARERLLGVKDTQAVRHPQNSLFLWERMKALALKTRLVALLCARKFQQDRLEWSFRKNSNEAKLHTQIAQSVKQKDPGIQKVAQSYNALVKKLKDMICWKNCSRHATALREIPMEKLFASDVDDEIWEDVGLTEEWDCPDLPLWLADDSVHMGIRAMLQHNRAKEEIAHLMVERDAMQTWFAEEWVVVLEAVERTTHPDIQYQLELRKQDLIQLCVVWMLHVCHLTPSSSVPEWGPMERELSEARRDMKAEFLLKEPS</sequence>